<dbReference type="GO" id="GO:0005794">
    <property type="term" value="C:Golgi apparatus"/>
    <property type="evidence" value="ECO:0007669"/>
    <property type="project" value="TreeGrafter"/>
</dbReference>
<dbReference type="Pfam" id="PF13839">
    <property type="entry name" value="PC-Esterase"/>
    <property type="match status" value="1"/>
</dbReference>
<dbReference type="InterPro" id="IPR026057">
    <property type="entry name" value="TBL_C"/>
</dbReference>
<dbReference type="PANTHER" id="PTHR32285">
    <property type="entry name" value="PROTEIN TRICHOME BIREFRINGENCE-LIKE 9-RELATED"/>
    <property type="match status" value="1"/>
</dbReference>
<comment type="similarity">
    <text evidence="1">Belongs to the PC-esterase family. TBL subfamily.</text>
</comment>
<evidence type="ECO:0000256" key="1">
    <source>
        <dbReference type="ARBA" id="ARBA00007727"/>
    </source>
</evidence>
<proteinExistence type="inferred from homology"/>
<organism evidence="3 4">
    <name type="scientific">Clitoria ternatea</name>
    <name type="common">Butterfly pea</name>
    <dbReference type="NCBI Taxonomy" id="43366"/>
    <lineage>
        <taxon>Eukaryota</taxon>
        <taxon>Viridiplantae</taxon>
        <taxon>Streptophyta</taxon>
        <taxon>Embryophyta</taxon>
        <taxon>Tracheophyta</taxon>
        <taxon>Spermatophyta</taxon>
        <taxon>Magnoliopsida</taxon>
        <taxon>eudicotyledons</taxon>
        <taxon>Gunneridae</taxon>
        <taxon>Pentapetalae</taxon>
        <taxon>rosids</taxon>
        <taxon>fabids</taxon>
        <taxon>Fabales</taxon>
        <taxon>Fabaceae</taxon>
        <taxon>Papilionoideae</taxon>
        <taxon>50 kb inversion clade</taxon>
        <taxon>NPAAA clade</taxon>
        <taxon>indigoferoid/millettioid clade</taxon>
        <taxon>Phaseoleae</taxon>
        <taxon>Clitoria</taxon>
    </lineage>
</organism>
<dbReference type="AlphaFoldDB" id="A0AAN9K254"/>
<name>A0AAN9K254_CLITE</name>
<evidence type="ECO:0000259" key="2">
    <source>
        <dbReference type="Pfam" id="PF13839"/>
    </source>
</evidence>
<sequence length="161" mass="18775">MEPSECSLPRFEPNTFLQLIENKHVAFVGDSLARNQIESLLCISTASKPNRVYHPGSRTWHFSSHNASLSFYLSPFLVEGVHRGKAGQNYNTMNLDHVNKRWARDMDQMDMIVLSIGRWFLNIPSVYYEGNTVLGCWPIDTWNEILLDMIKRWEKQPWSEE</sequence>
<feature type="domain" description="Trichome birefringence-like C-terminal" evidence="2">
    <location>
        <begin position="8"/>
        <end position="135"/>
    </location>
</feature>
<keyword evidence="4" id="KW-1185">Reference proteome</keyword>
<dbReference type="Proteomes" id="UP001359559">
    <property type="component" value="Unassembled WGS sequence"/>
</dbReference>
<dbReference type="PANTHER" id="PTHR32285:SF57">
    <property type="entry name" value="XYLOGLUCAN O-ACETYLTRANSFERASE 1"/>
    <property type="match status" value="1"/>
</dbReference>
<accession>A0AAN9K254</accession>
<evidence type="ECO:0000313" key="4">
    <source>
        <dbReference type="Proteomes" id="UP001359559"/>
    </source>
</evidence>
<gene>
    <name evidence="3" type="ORF">RJT34_06300</name>
</gene>
<evidence type="ECO:0000313" key="3">
    <source>
        <dbReference type="EMBL" id="KAK7309510.1"/>
    </source>
</evidence>
<dbReference type="InterPro" id="IPR029962">
    <property type="entry name" value="TBL"/>
</dbReference>
<comment type="caution">
    <text evidence="3">The sequence shown here is derived from an EMBL/GenBank/DDBJ whole genome shotgun (WGS) entry which is preliminary data.</text>
</comment>
<reference evidence="3 4" key="1">
    <citation type="submission" date="2024-01" db="EMBL/GenBank/DDBJ databases">
        <title>The genomes of 5 underutilized Papilionoideae crops provide insights into root nodulation and disease resistance.</title>
        <authorList>
            <person name="Yuan L."/>
        </authorList>
    </citation>
    <scope>NUCLEOTIDE SEQUENCE [LARGE SCALE GENOMIC DNA]</scope>
    <source>
        <strain evidence="3">LY-2023</strain>
        <tissue evidence="3">Leaf</tissue>
    </source>
</reference>
<protein>
    <recommendedName>
        <fullName evidence="2">Trichome birefringence-like C-terminal domain-containing protein</fullName>
    </recommendedName>
</protein>
<dbReference type="GO" id="GO:0016413">
    <property type="term" value="F:O-acetyltransferase activity"/>
    <property type="evidence" value="ECO:0007669"/>
    <property type="project" value="InterPro"/>
</dbReference>
<dbReference type="EMBL" id="JAYKXN010000002">
    <property type="protein sequence ID" value="KAK7309510.1"/>
    <property type="molecule type" value="Genomic_DNA"/>
</dbReference>